<evidence type="ECO:0000313" key="3">
    <source>
        <dbReference type="EMBL" id="MFC5744391.1"/>
    </source>
</evidence>
<gene>
    <name evidence="3" type="ORF">ACFPZN_02055</name>
</gene>
<organism evidence="3 4">
    <name type="scientific">Actinomadura rugatobispora</name>
    <dbReference type="NCBI Taxonomy" id="1994"/>
    <lineage>
        <taxon>Bacteria</taxon>
        <taxon>Bacillati</taxon>
        <taxon>Actinomycetota</taxon>
        <taxon>Actinomycetes</taxon>
        <taxon>Streptosporangiales</taxon>
        <taxon>Thermomonosporaceae</taxon>
        <taxon>Actinomadura</taxon>
    </lineage>
</organism>
<sequence length="155" mass="16698">MSSSASGFSAVSHIALCVSDLERAVRFYTEGLGFEVSDGWNIGDALAQLLETPPPVNVRSQMIVNGATKIELLGWRNPRAEGVPPANRRQIGFTHLSVLVDDLRTAETRLVELGGTVIESSRTHQPAEGNGSVDILFVADPDGVRIELVHFTSES</sequence>
<evidence type="ECO:0000256" key="1">
    <source>
        <dbReference type="ARBA" id="ARBA00022723"/>
    </source>
</evidence>
<evidence type="ECO:0000259" key="2">
    <source>
        <dbReference type="PROSITE" id="PS51819"/>
    </source>
</evidence>
<name>A0ABW0ZMI0_9ACTN</name>
<dbReference type="InterPro" id="IPR004360">
    <property type="entry name" value="Glyas_Fos-R_dOase_dom"/>
</dbReference>
<proteinExistence type="predicted"/>
<feature type="domain" description="VOC" evidence="2">
    <location>
        <begin position="10"/>
        <end position="151"/>
    </location>
</feature>
<dbReference type="PROSITE" id="PS51819">
    <property type="entry name" value="VOC"/>
    <property type="match status" value="1"/>
</dbReference>
<dbReference type="InterPro" id="IPR029068">
    <property type="entry name" value="Glyas_Bleomycin-R_OHBP_Dase"/>
</dbReference>
<dbReference type="InterPro" id="IPR037523">
    <property type="entry name" value="VOC_core"/>
</dbReference>
<dbReference type="EMBL" id="JBHSON010000002">
    <property type="protein sequence ID" value="MFC5744391.1"/>
    <property type="molecule type" value="Genomic_DNA"/>
</dbReference>
<protein>
    <submittedName>
        <fullName evidence="3">VOC family protein</fullName>
    </submittedName>
</protein>
<accession>A0ABW0ZMI0</accession>
<evidence type="ECO:0000313" key="4">
    <source>
        <dbReference type="Proteomes" id="UP001596074"/>
    </source>
</evidence>
<dbReference type="InterPro" id="IPR051785">
    <property type="entry name" value="MMCE/EMCE_epimerase"/>
</dbReference>
<dbReference type="PANTHER" id="PTHR43048">
    <property type="entry name" value="METHYLMALONYL-COA EPIMERASE"/>
    <property type="match status" value="1"/>
</dbReference>
<dbReference type="Gene3D" id="3.10.180.10">
    <property type="entry name" value="2,3-Dihydroxybiphenyl 1,2-Dioxygenase, domain 1"/>
    <property type="match status" value="1"/>
</dbReference>
<reference evidence="4" key="1">
    <citation type="journal article" date="2019" name="Int. J. Syst. Evol. Microbiol.">
        <title>The Global Catalogue of Microorganisms (GCM) 10K type strain sequencing project: providing services to taxonomists for standard genome sequencing and annotation.</title>
        <authorList>
            <consortium name="The Broad Institute Genomics Platform"/>
            <consortium name="The Broad Institute Genome Sequencing Center for Infectious Disease"/>
            <person name="Wu L."/>
            <person name="Ma J."/>
        </authorList>
    </citation>
    <scope>NUCLEOTIDE SEQUENCE [LARGE SCALE GENOMIC DNA]</scope>
    <source>
        <strain evidence="4">KCTC 42087</strain>
    </source>
</reference>
<dbReference type="SUPFAM" id="SSF54593">
    <property type="entry name" value="Glyoxalase/Bleomycin resistance protein/Dihydroxybiphenyl dioxygenase"/>
    <property type="match status" value="1"/>
</dbReference>
<dbReference type="InterPro" id="IPR018146">
    <property type="entry name" value="Glyoxalase_1_CS"/>
</dbReference>
<keyword evidence="4" id="KW-1185">Reference proteome</keyword>
<keyword evidence="1" id="KW-0479">Metal-binding</keyword>
<dbReference type="PROSITE" id="PS00934">
    <property type="entry name" value="GLYOXALASE_I_1"/>
    <property type="match status" value="1"/>
</dbReference>
<dbReference type="Proteomes" id="UP001596074">
    <property type="component" value="Unassembled WGS sequence"/>
</dbReference>
<dbReference type="Pfam" id="PF00903">
    <property type="entry name" value="Glyoxalase"/>
    <property type="match status" value="1"/>
</dbReference>
<comment type="caution">
    <text evidence="3">The sequence shown here is derived from an EMBL/GenBank/DDBJ whole genome shotgun (WGS) entry which is preliminary data.</text>
</comment>
<dbReference type="RefSeq" id="WP_378279512.1">
    <property type="nucleotide sequence ID" value="NZ_JBHSON010000002.1"/>
</dbReference>
<dbReference type="PANTHER" id="PTHR43048:SF3">
    <property type="entry name" value="METHYLMALONYL-COA EPIMERASE, MITOCHONDRIAL"/>
    <property type="match status" value="1"/>
</dbReference>